<proteinExistence type="predicted"/>
<organism evidence="1 2">
    <name type="scientific">Mycolicibacter arupensis</name>
    <dbReference type="NCBI Taxonomy" id="342002"/>
    <lineage>
        <taxon>Bacteria</taxon>
        <taxon>Bacillati</taxon>
        <taxon>Actinomycetota</taxon>
        <taxon>Actinomycetes</taxon>
        <taxon>Mycobacteriales</taxon>
        <taxon>Mycobacteriaceae</taxon>
        <taxon>Mycolicibacter</taxon>
    </lineage>
</organism>
<evidence type="ECO:0000313" key="2">
    <source>
        <dbReference type="Proteomes" id="UP000321797"/>
    </source>
</evidence>
<evidence type="ECO:0000313" key="1">
    <source>
        <dbReference type="EMBL" id="TXI52498.1"/>
    </source>
</evidence>
<comment type="caution">
    <text evidence="1">The sequence shown here is derived from an EMBL/GenBank/DDBJ whole genome shotgun (WGS) entry which is preliminary data.</text>
</comment>
<name>A0A5C7XSW0_9MYCO</name>
<dbReference type="RefSeq" id="WP_276762454.1">
    <property type="nucleotide sequence ID" value="NZ_SSGD01000125.1"/>
</dbReference>
<dbReference type="AlphaFoldDB" id="A0A5C7XSW0"/>
<sequence>MPDRSFYQQINRRLRDDILAQIRTARRPLTTTQLRENAASLPVRPGARTQLAPPQEQVYRALCQLRTQGKVRQHPTPGRDVAWVIVPGDDDDEIARLEAALLSSTSVTRQHVPSPSRRWSP</sequence>
<accession>A0A5C7XSW0</accession>
<reference evidence="1 2" key="1">
    <citation type="submission" date="2018-09" db="EMBL/GenBank/DDBJ databases">
        <title>Metagenome Assembled Genomes from an Advanced Water Purification Facility.</title>
        <authorList>
            <person name="Stamps B.W."/>
            <person name="Spear J.R."/>
        </authorList>
    </citation>
    <scope>NUCLEOTIDE SEQUENCE [LARGE SCALE GENOMIC DNA]</scope>
    <source>
        <strain evidence="1">Bin_29_2</strain>
    </source>
</reference>
<protein>
    <submittedName>
        <fullName evidence="1">Uncharacterized protein</fullName>
    </submittedName>
</protein>
<dbReference type="Proteomes" id="UP000321797">
    <property type="component" value="Unassembled WGS sequence"/>
</dbReference>
<gene>
    <name evidence="1" type="ORF">E6Q54_18140</name>
</gene>
<dbReference type="EMBL" id="SSGD01000125">
    <property type="protein sequence ID" value="TXI52498.1"/>
    <property type="molecule type" value="Genomic_DNA"/>
</dbReference>